<feature type="compositionally biased region" description="Acidic residues" evidence="4">
    <location>
        <begin position="162"/>
        <end position="172"/>
    </location>
</feature>
<evidence type="ECO:0000256" key="2">
    <source>
        <dbReference type="ARBA" id="ARBA00022670"/>
    </source>
</evidence>
<evidence type="ECO:0000256" key="4">
    <source>
        <dbReference type="SAM" id="MobiDB-lite"/>
    </source>
</evidence>
<dbReference type="Pfam" id="PF05903">
    <property type="entry name" value="Peptidase_C97"/>
    <property type="match status" value="1"/>
</dbReference>
<dbReference type="InterPro" id="IPR008580">
    <property type="entry name" value="PPPDE_dom"/>
</dbReference>
<evidence type="ECO:0000256" key="1">
    <source>
        <dbReference type="ARBA" id="ARBA00008140"/>
    </source>
</evidence>
<dbReference type="PANTHER" id="PTHR12378:SF80">
    <property type="entry name" value="IP06716P-RELATED"/>
    <property type="match status" value="1"/>
</dbReference>
<evidence type="ECO:0000313" key="6">
    <source>
        <dbReference type="EMBL" id="CAD8440662.1"/>
    </source>
</evidence>
<dbReference type="PROSITE" id="PS51858">
    <property type="entry name" value="PPPDE"/>
    <property type="match status" value="1"/>
</dbReference>
<dbReference type="SMART" id="SM01179">
    <property type="entry name" value="DUF862"/>
    <property type="match status" value="1"/>
</dbReference>
<dbReference type="EMBL" id="HBEN01007821">
    <property type="protein sequence ID" value="CAD8440662.1"/>
    <property type="molecule type" value="Transcribed_RNA"/>
</dbReference>
<organism evidence="6">
    <name type="scientific">Micromonas pusilla</name>
    <name type="common">Picoplanktonic green alga</name>
    <name type="synonym">Chromulina pusilla</name>
    <dbReference type="NCBI Taxonomy" id="38833"/>
    <lineage>
        <taxon>Eukaryota</taxon>
        <taxon>Viridiplantae</taxon>
        <taxon>Chlorophyta</taxon>
        <taxon>Mamiellophyceae</taxon>
        <taxon>Mamiellales</taxon>
        <taxon>Mamiellaceae</taxon>
        <taxon>Micromonas</taxon>
    </lineage>
</organism>
<protein>
    <recommendedName>
        <fullName evidence="5">PPPDE domain-containing protein</fullName>
    </recommendedName>
</protein>
<dbReference type="GO" id="GO:0016579">
    <property type="term" value="P:protein deubiquitination"/>
    <property type="evidence" value="ECO:0007669"/>
    <property type="project" value="TreeGrafter"/>
</dbReference>
<name>A0A7S0GU41_MICPS</name>
<feature type="region of interest" description="Disordered" evidence="4">
    <location>
        <begin position="159"/>
        <end position="193"/>
    </location>
</feature>
<dbReference type="Gene3D" id="3.90.1720.30">
    <property type="entry name" value="PPPDE domains"/>
    <property type="match status" value="1"/>
</dbReference>
<evidence type="ECO:0000256" key="3">
    <source>
        <dbReference type="ARBA" id="ARBA00022801"/>
    </source>
</evidence>
<accession>A0A7S0GU41</accession>
<dbReference type="AlphaFoldDB" id="A0A7S0GU41"/>
<keyword evidence="3" id="KW-0378">Hydrolase</keyword>
<gene>
    <name evidence="6" type="ORF">MSP1401_LOCUS6438</name>
</gene>
<keyword evidence="2" id="KW-0645">Protease</keyword>
<sequence>MPTPVAVNVYDLHEYNDYAYFLGVGIFHSGLEVHGREYAFGGHDHASSGIFETAPREAPPPARFRSTEIVGYTDMTPAEVADVVAELDHKFHGNTYHLLERNCNVFVEAMCAELTGKAPPPWVNRLARIAVMANQCAPCILPASVRAVAATPSMAPLGGFVDESEDESEDDAPLLRTPQRPTMSKLSNRTGRA</sequence>
<dbReference type="PANTHER" id="PTHR12378">
    <property type="entry name" value="DESUMOYLATING ISOPEPTIDASE"/>
    <property type="match status" value="1"/>
</dbReference>
<evidence type="ECO:0000259" key="5">
    <source>
        <dbReference type="PROSITE" id="PS51858"/>
    </source>
</evidence>
<reference evidence="6" key="1">
    <citation type="submission" date="2021-01" db="EMBL/GenBank/DDBJ databases">
        <authorList>
            <person name="Corre E."/>
            <person name="Pelletier E."/>
            <person name="Niang G."/>
            <person name="Scheremetjew M."/>
            <person name="Finn R."/>
            <person name="Kale V."/>
            <person name="Holt S."/>
            <person name="Cochrane G."/>
            <person name="Meng A."/>
            <person name="Brown T."/>
            <person name="Cohen L."/>
        </authorList>
    </citation>
    <scope>NUCLEOTIDE SEQUENCE</scope>
    <source>
        <strain evidence="6">CCAC1681</strain>
    </source>
</reference>
<feature type="compositionally biased region" description="Polar residues" evidence="4">
    <location>
        <begin position="179"/>
        <end position="193"/>
    </location>
</feature>
<comment type="similarity">
    <text evidence="1">Belongs to the DeSI family.</text>
</comment>
<dbReference type="GO" id="GO:0101005">
    <property type="term" value="F:deubiquitinase activity"/>
    <property type="evidence" value="ECO:0007669"/>
    <property type="project" value="TreeGrafter"/>
</dbReference>
<dbReference type="GO" id="GO:0006508">
    <property type="term" value="P:proteolysis"/>
    <property type="evidence" value="ECO:0007669"/>
    <property type="project" value="UniProtKB-KW"/>
</dbReference>
<dbReference type="InterPro" id="IPR042266">
    <property type="entry name" value="PPPDE_sf"/>
</dbReference>
<feature type="domain" description="PPPDE" evidence="5">
    <location>
        <begin position="3"/>
        <end position="145"/>
    </location>
</feature>
<proteinExistence type="inferred from homology"/>